<organism evidence="4 5">
    <name type="scientific">Setomelanomma holmii</name>
    <dbReference type="NCBI Taxonomy" id="210430"/>
    <lineage>
        <taxon>Eukaryota</taxon>
        <taxon>Fungi</taxon>
        <taxon>Dikarya</taxon>
        <taxon>Ascomycota</taxon>
        <taxon>Pezizomycotina</taxon>
        <taxon>Dothideomycetes</taxon>
        <taxon>Pleosporomycetidae</taxon>
        <taxon>Pleosporales</taxon>
        <taxon>Pleosporineae</taxon>
        <taxon>Phaeosphaeriaceae</taxon>
        <taxon>Setomelanomma</taxon>
    </lineage>
</organism>
<name>A0A9P4H0Z8_9PLEO</name>
<dbReference type="AlphaFoldDB" id="A0A9P4H0Z8"/>
<feature type="chain" id="PRO_5040119481" description="Apple domain-containing protein" evidence="2">
    <location>
        <begin position="20"/>
        <end position="334"/>
    </location>
</feature>
<dbReference type="InterPro" id="IPR003609">
    <property type="entry name" value="Pan_app"/>
</dbReference>
<protein>
    <recommendedName>
        <fullName evidence="3">Apple domain-containing protein</fullName>
    </recommendedName>
</protein>
<sequence>MHSFTAIVAASALLSAVSGAPLSVRSNTCGAAPAGSNTNNQPIEQPTGIKTANDCLAKCNAESKCQAFIFGLVDNAIKCELFSVPAASIPRQSSTNFVAYDKACPSVPSVIPTISNPTGKGQDNTQQQSGSENTKQSGSDNTQKQSSNTPTIHQKTTNNNDQANQDAEPAKVSRAPAKDQQPTPTPTPAKQEQAQQPAKEQIQQPTPTPTPAKQAQQPAKEQIQQPTPTPTPAKQAQQPAKEQTQKQTTSDANTCGSKPAGSGSSQPISQPTVDSVDACKVKCQAVNSCKSFTFGAVDNKKVCKLFNVAASSIPAPSDAAQKQAFVAYDVGCSI</sequence>
<accession>A0A9P4H0Z8</accession>
<feature type="domain" description="Apple" evidence="3">
    <location>
        <begin position="255"/>
        <end position="332"/>
    </location>
</feature>
<feature type="compositionally biased region" description="Polar residues" evidence="1">
    <location>
        <begin position="112"/>
        <end position="165"/>
    </location>
</feature>
<feature type="region of interest" description="Disordered" evidence="1">
    <location>
        <begin position="111"/>
        <end position="271"/>
    </location>
</feature>
<dbReference type="Pfam" id="PF00024">
    <property type="entry name" value="PAN_1"/>
    <property type="match status" value="2"/>
</dbReference>
<feature type="compositionally biased region" description="Low complexity" evidence="1">
    <location>
        <begin position="178"/>
        <end position="249"/>
    </location>
</feature>
<feature type="domain" description="Apple" evidence="3">
    <location>
        <begin position="29"/>
        <end position="104"/>
    </location>
</feature>
<evidence type="ECO:0000256" key="1">
    <source>
        <dbReference type="SAM" id="MobiDB-lite"/>
    </source>
</evidence>
<evidence type="ECO:0000313" key="5">
    <source>
        <dbReference type="Proteomes" id="UP000799777"/>
    </source>
</evidence>
<keyword evidence="5" id="KW-1185">Reference proteome</keyword>
<evidence type="ECO:0000256" key="2">
    <source>
        <dbReference type="SAM" id="SignalP"/>
    </source>
</evidence>
<dbReference type="EMBL" id="ML978246">
    <property type="protein sequence ID" value="KAF2026273.1"/>
    <property type="molecule type" value="Genomic_DNA"/>
</dbReference>
<dbReference type="OrthoDB" id="3793367at2759"/>
<evidence type="ECO:0000313" key="4">
    <source>
        <dbReference type="EMBL" id="KAF2026273.1"/>
    </source>
</evidence>
<feature type="compositionally biased region" description="Polar residues" evidence="1">
    <location>
        <begin position="250"/>
        <end position="271"/>
    </location>
</feature>
<dbReference type="Gene3D" id="3.50.4.10">
    <property type="entry name" value="Hepatocyte Growth Factor"/>
    <property type="match status" value="2"/>
</dbReference>
<proteinExistence type="predicted"/>
<gene>
    <name evidence="4" type="ORF">EK21DRAFT_92518</name>
</gene>
<feature type="signal peptide" evidence="2">
    <location>
        <begin position="1"/>
        <end position="19"/>
    </location>
</feature>
<evidence type="ECO:0000259" key="3">
    <source>
        <dbReference type="PROSITE" id="PS50948"/>
    </source>
</evidence>
<dbReference type="PROSITE" id="PS50948">
    <property type="entry name" value="PAN"/>
    <property type="match status" value="2"/>
</dbReference>
<dbReference type="SUPFAM" id="SSF57414">
    <property type="entry name" value="Hairpin loop containing domain-like"/>
    <property type="match status" value="2"/>
</dbReference>
<comment type="caution">
    <text evidence="4">The sequence shown here is derived from an EMBL/GenBank/DDBJ whole genome shotgun (WGS) entry which is preliminary data.</text>
</comment>
<dbReference type="Proteomes" id="UP000799777">
    <property type="component" value="Unassembled WGS sequence"/>
</dbReference>
<keyword evidence="2" id="KW-0732">Signal</keyword>
<reference evidence="4" key="1">
    <citation type="journal article" date="2020" name="Stud. Mycol.">
        <title>101 Dothideomycetes genomes: a test case for predicting lifestyles and emergence of pathogens.</title>
        <authorList>
            <person name="Haridas S."/>
            <person name="Albert R."/>
            <person name="Binder M."/>
            <person name="Bloem J."/>
            <person name="Labutti K."/>
            <person name="Salamov A."/>
            <person name="Andreopoulos B."/>
            <person name="Baker S."/>
            <person name="Barry K."/>
            <person name="Bills G."/>
            <person name="Bluhm B."/>
            <person name="Cannon C."/>
            <person name="Castanera R."/>
            <person name="Culley D."/>
            <person name="Daum C."/>
            <person name="Ezra D."/>
            <person name="Gonzalez J."/>
            <person name="Henrissat B."/>
            <person name="Kuo A."/>
            <person name="Liang C."/>
            <person name="Lipzen A."/>
            <person name="Lutzoni F."/>
            <person name="Magnuson J."/>
            <person name="Mondo S."/>
            <person name="Nolan M."/>
            <person name="Ohm R."/>
            <person name="Pangilinan J."/>
            <person name="Park H.-J."/>
            <person name="Ramirez L."/>
            <person name="Alfaro M."/>
            <person name="Sun H."/>
            <person name="Tritt A."/>
            <person name="Yoshinaga Y."/>
            <person name="Zwiers L.-H."/>
            <person name="Turgeon B."/>
            <person name="Goodwin S."/>
            <person name="Spatafora J."/>
            <person name="Crous P."/>
            <person name="Grigoriev I."/>
        </authorList>
    </citation>
    <scope>NUCLEOTIDE SEQUENCE</scope>
    <source>
        <strain evidence="4">CBS 110217</strain>
    </source>
</reference>